<organism evidence="2 3">
    <name type="scientific">Vigna angularis var. angularis</name>
    <dbReference type="NCBI Taxonomy" id="157739"/>
    <lineage>
        <taxon>Eukaryota</taxon>
        <taxon>Viridiplantae</taxon>
        <taxon>Streptophyta</taxon>
        <taxon>Embryophyta</taxon>
        <taxon>Tracheophyta</taxon>
        <taxon>Spermatophyta</taxon>
        <taxon>Magnoliopsida</taxon>
        <taxon>eudicotyledons</taxon>
        <taxon>Gunneridae</taxon>
        <taxon>Pentapetalae</taxon>
        <taxon>rosids</taxon>
        <taxon>fabids</taxon>
        <taxon>Fabales</taxon>
        <taxon>Fabaceae</taxon>
        <taxon>Papilionoideae</taxon>
        <taxon>50 kb inversion clade</taxon>
        <taxon>NPAAA clade</taxon>
        <taxon>indigoferoid/millettioid clade</taxon>
        <taxon>Phaseoleae</taxon>
        <taxon>Vigna</taxon>
    </lineage>
</organism>
<reference evidence="2 3" key="1">
    <citation type="journal article" date="2015" name="Sci. Rep.">
        <title>The power of single molecule real-time sequencing technology in the de novo assembly of a eukaryotic genome.</title>
        <authorList>
            <person name="Sakai H."/>
            <person name="Naito K."/>
            <person name="Ogiso-Tanaka E."/>
            <person name="Takahashi Y."/>
            <person name="Iseki K."/>
            <person name="Muto C."/>
            <person name="Satou K."/>
            <person name="Teruya K."/>
            <person name="Shiroma A."/>
            <person name="Shimoji M."/>
            <person name="Hirano T."/>
            <person name="Itoh T."/>
            <person name="Kaga A."/>
            <person name="Tomooka N."/>
        </authorList>
    </citation>
    <scope>NUCLEOTIDE SEQUENCE [LARGE SCALE GENOMIC DNA]</scope>
    <source>
        <strain evidence="3">cv. Shumari</strain>
    </source>
</reference>
<gene>
    <name evidence="2" type="primary">Vigan.05G122600</name>
    <name evidence="2" type="ORF">VIGAN_05122600</name>
</gene>
<feature type="region of interest" description="Disordered" evidence="1">
    <location>
        <begin position="14"/>
        <end position="45"/>
    </location>
</feature>
<dbReference type="EMBL" id="AP015038">
    <property type="protein sequence ID" value="BAT87815.1"/>
    <property type="molecule type" value="Genomic_DNA"/>
</dbReference>
<keyword evidence="3" id="KW-1185">Reference proteome</keyword>
<evidence type="ECO:0000313" key="3">
    <source>
        <dbReference type="Proteomes" id="UP000291084"/>
    </source>
</evidence>
<proteinExistence type="predicted"/>
<protein>
    <submittedName>
        <fullName evidence="2">Uncharacterized protein</fullName>
    </submittedName>
</protein>
<dbReference type="Proteomes" id="UP000291084">
    <property type="component" value="Chromosome 5"/>
</dbReference>
<dbReference type="AlphaFoldDB" id="A0A0S3S4Q0"/>
<name>A0A0S3S4Q0_PHAAN</name>
<evidence type="ECO:0000256" key="1">
    <source>
        <dbReference type="SAM" id="MobiDB-lite"/>
    </source>
</evidence>
<feature type="compositionally biased region" description="Basic and acidic residues" evidence="1">
    <location>
        <begin position="16"/>
        <end position="30"/>
    </location>
</feature>
<evidence type="ECO:0000313" key="2">
    <source>
        <dbReference type="EMBL" id="BAT87815.1"/>
    </source>
</evidence>
<sequence length="108" mass="11719">MNFTPDVLFQLSYESPEEKEKKNQREEKVQSEGADAEGGVAIGESETGVDLREFAATEEAIVDGQLSVVLDGALIGRRGILVAAWDHFLTEVDEVPLEQALEGDDVAV</sequence>
<accession>A0A0S3S4Q0</accession>